<name>A0ABY7TFM8_9SPHN</name>
<evidence type="ECO:0000313" key="3">
    <source>
        <dbReference type="Proteomes" id="UP001220395"/>
    </source>
</evidence>
<evidence type="ECO:0000313" key="2">
    <source>
        <dbReference type="EMBL" id="WCT72018.1"/>
    </source>
</evidence>
<evidence type="ECO:0000256" key="1">
    <source>
        <dbReference type="SAM" id="Phobius"/>
    </source>
</evidence>
<organism evidence="2 3">
    <name type="scientific">Sphingomonas naphthae</name>
    <dbReference type="NCBI Taxonomy" id="1813468"/>
    <lineage>
        <taxon>Bacteria</taxon>
        <taxon>Pseudomonadati</taxon>
        <taxon>Pseudomonadota</taxon>
        <taxon>Alphaproteobacteria</taxon>
        <taxon>Sphingomonadales</taxon>
        <taxon>Sphingomonadaceae</taxon>
        <taxon>Sphingomonas</taxon>
    </lineage>
</organism>
<feature type="transmembrane region" description="Helical" evidence="1">
    <location>
        <begin position="39"/>
        <end position="60"/>
    </location>
</feature>
<keyword evidence="1" id="KW-0812">Transmembrane</keyword>
<feature type="transmembrane region" description="Helical" evidence="1">
    <location>
        <begin position="72"/>
        <end position="92"/>
    </location>
</feature>
<reference evidence="2 3" key="1">
    <citation type="submission" date="2023-02" db="EMBL/GenBank/DDBJ databases">
        <title>Genome sequence of Sphingomonas naphthae.</title>
        <authorList>
            <person name="Kim S."/>
            <person name="Heo J."/>
            <person name="Kwon S.-W."/>
        </authorList>
    </citation>
    <scope>NUCLEOTIDE SEQUENCE [LARGE SCALE GENOMIC DNA]</scope>
    <source>
        <strain evidence="2 3">KACC 18716</strain>
    </source>
</reference>
<dbReference type="EMBL" id="CP117411">
    <property type="protein sequence ID" value="WCT72018.1"/>
    <property type="molecule type" value="Genomic_DNA"/>
</dbReference>
<proteinExistence type="predicted"/>
<keyword evidence="3" id="KW-1185">Reference proteome</keyword>
<accession>A0ABY7TFM8</accession>
<keyword evidence="1" id="KW-0472">Membrane</keyword>
<gene>
    <name evidence="2" type="ORF">PQ455_10190</name>
</gene>
<protein>
    <recommendedName>
        <fullName evidence="4">Transmembrane protein</fullName>
    </recommendedName>
</protein>
<feature type="transmembrane region" description="Helical" evidence="1">
    <location>
        <begin position="104"/>
        <end position="122"/>
    </location>
</feature>
<evidence type="ECO:0008006" key="4">
    <source>
        <dbReference type="Google" id="ProtNLM"/>
    </source>
</evidence>
<dbReference type="Proteomes" id="UP001220395">
    <property type="component" value="Chromosome"/>
</dbReference>
<keyword evidence="1" id="KW-1133">Transmembrane helix</keyword>
<dbReference type="RefSeq" id="WP_273685966.1">
    <property type="nucleotide sequence ID" value="NZ_CP117411.1"/>
</dbReference>
<sequence length="125" mass="13819">MTQRRYMIELMAALGLYAVLLVGMNWADRAYHPVGGARIALALLPMLGCVAALIAIMRGIGRLDELQRRMQFEALAFGFAVTALGTFAYGFLEDAGLPRMHAFAVWPVMAVAWMAGLVLARLRYR</sequence>
<feature type="transmembrane region" description="Helical" evidence="1">
    <location>
        <begin position="7"/>
        <end position="27"/>
    </location>
</feature>